<evidence type="ECO:0000313" key="12">
    <source>
        <dbReference type="Proteomes" id="UP000288216"/>
    </source>
</evidence>
<evidence type="ECO:0000256" key="3">
    <source>
        <dbReference type="ARBA" id="ARBA00022692"/>
    </source>
</evidence>
<dbReference type="GO" id="GO:0016020">
    <property type="term" value="C:membrane"/>
    <property type="evidence" value="ECO:0007669"/>
    <property type="project" value="UniProtKB-SubCell"/>
</dbReference>
<keyword evidence="7" id="KW-0393">Immunoglobulin domain</keyword>
<comment type="caution">
    <text evidence="11">The sequence shown here is derived from an EMBL/GenBank/DDBJ whole genome shotgun (WGS) entry which is preliminary data.</text>
</comment>
<gene>
    <name evidence="11" type="ORF">scyTo_0012075</name>
</gene>
<dbReference type="InterPro" id="IPR050143">
    <property type="entry name" value="TRIM/RBCC"/>
</dbReference>
<evidence type="ECO:0000259" key="10">
    <source>
        <dbReference type="PROSITE" id="PS50835"/>
    </source>
</evidence>
<evidence type="ECO:0000256" key="2">
    <source>
        <dbReference type="ARBA" id="ARBA00007591"/>
    </source>
</evidence>
<proteinExistence type="inferred from homology"/>
<dbReference type="FunFam" id="2.60.120.920:FF:000004">
    <property type="entry name" value="Butyrophilin subfamily 1 member A1"/>
    <property type="match status" value="1"/>
</dbReference>
<dbReference type="Gene3D" id="2.60.40.10">
    <property type="entry name" value="Immunoglobulins"/>
    <property type="match status" value="2"/>
</dbReference>
<feature type="domain" description="Ig-like" evidence="10">
    <location>
        <begin position="88"/>
        <end position="197"/>
    </location>
</feature>
<dbReference type="SUPFAM" id="SSF48726">
    <property type="entry name" value="Immunoglobulin"/>
    <property type="match status" value="2"/>
</dbReference>
<sequence>MSAVGFISPPSGRLYPSGVSSWSNHVWEALVVGIITASVTSWIAYRQRRLDSPRSDRRVSLPAELLLQVAILAGAVFASYLNGSQRGPFTVKGPDSLTVAHLGEDVVLSCLVVPFRQDMKLWVEWKDLDTGATILTCESDRTEQCLALGGRAHLFVGQPPAGNMSIGLRGVKESDAGTYRCTVSSNGHSSHVDMELAMVAFGRKPGLSITQSDESVVAYACQSEGWYPEPDIIWKDSFGNSLVPLSTVTKVRDEQGLYNVDIQYRTTDSVSSTVTCIIYNKLGNVKKMSTAYVVDFLPHAQFRVSEAEWSRIRSFQVSLTLDPDTANPWLILSEGGTSVSDSNERQHLPENPERFLVSHCVLASEGFAAGKRYWETEVGQKETWDLGLASETVSRKGKVKGVPGAGHWSLSHLSKTEYQTVDSPPRTLPLGQNPTVVGVYLNYERGQVSFFDAGGQLHLYTFAANFTERLYPFFCPGLHNWQKNAEPLHLRNPKA</sequence>
<comment type="subcellular location">
    <subcellularLocation>
        <location evidence="1">Membrane</location>
        <topology evidence="1">Single-pass type I membrane protein</topology>
    </subcellularLocation>
</comment>
<dbReference type="InterPro" id="IPR013320">
    <property type="entry name" value="ConA-like_dom_sf"/>
</dbReference>
<comment type="similarity">
    <text evidence="2">Belongs to the immunoglobulin superfamily. BTN/MOG family.</text>
</comment>
<evidence type="ECO:0000256" key="8">
    <source>
        <dbReference type="SAM" id="Phobius"/>
    </source>
</evidence>
<dbReference type="SMART" id="SM00589">
    <property type="entry name" value="PRY"/>
    <property type="match status" value="1"/>
</dbReference>
<keyword evidence="12" id="KW-1185">Reference proteome</keyword>
<dbReference type="InterPro" id="IPR003877">
    <property type="entry name" value="SPRY_dom"/>
</dbReference>
<feature type="transmembrane region" description="Helical" evidence="8">
    <location>
        <begin position="26"/>
        <end position="45"/>
    </location>
</feature>
<dbReference type="PROSITE" id="PS50835">
    <property type="entry name" value="IG_LIKE"/>
    <property type="match status" value="1"/>
</dbReference>
<dbReference type="AlphaFoldDB" id="A0A401P1C6"/>
<dbReference type="InterPro" id="IPR003879">
    <property type="entry name" value="Butyrophylin_SPRY"/>
</dbReference>
<dbReference type="InterPro" id="IPR013783">
    <property type="entry name" value="Ig-like_fold"/>
</dbReference>
<organism evidence="11 12">
    <name type="scientific">Scyliorhinus torazame</name>
    <name type="common">Cloudy catshark</name>
    <name type="synonym">Catulus torazame</name>
    <dbReference type="NCBI Taxonomy" id="75743"/>
    <lineage>
        <taxon>Eukaryota</taxon>
        <taxon>Metazoa</taxon>
        <taxon>Chordata</taxon>
        <taxon>Craniata</taxon>
        <taxon>Vertebrata</taxon>
        <taxon>Chondrichthyes</taxon>
        <taxon>Elasmobranchii</taxon>
        <taxon>Galeomorphii</taxon>
        <taxon>Galeoidea</taxon>
        <taxon>Carcharhiniformes</taxon>
        <taxon>Scyliorhinidae</taxon>
        <taxon>Scyliorhinus</taxon>
    </lineage>
</organism>
<evidence type="ECO:0000256" key="6">
    <source>
        <dbReference type="ARBA" id="ARBA00023136"/>
    </source>
</evidence>
<dbReference type="InterPro" id="IPR003599">
    <property type="entry name" value="Ig_sub"/>
</dbReference>
<keyword evidence="3 8" id="KW-0812">Transmembrane</keyword>
<evidence type="ECO:0000256" key="1">
    <source>
        <dbReference type="ARBA" id="ARBA00004479"/>
    </source>
</evidence>
<keyword evidence="6 8" id="KW-0472">Membrane</keyword>
<dbReference type="PRINTS" id="PR01407">
    <property type="entry name" value="BUTYPHLNCDUF"/>
</dbReference>
<evidence type="ECO:0000256" key="4">
    <source>
        <dbReference type="ARBA" id="ARBA00022729"/>
    </source>
</evidence>
<dbReference type="SMART" id="SM00409">
    <property type="entry name" value="IG"/>
    <property type="match status" value="1"/>
</dbReference>
<dbReference type="Gene3D" id="2.60.120.920">
    <property type="match status" value="1"/>
</dbReference>
<feature type="domain" description="B30.2/SPRY" evidence="9">
    <location>
        <begin position="299"/>
        <end position="495"/>
    </location>
</feature>
<name>A0A401P1C6_SCYTO</name>
<dbReference type="InterPro" id="IPR043136">
    <property type="entry name" value="B30.2/SPRY_sf"/>
</dbReference>
<dbReference type="InterPro" id="IPR007110">
    <property type="entry name" value="Ig-like_dom"/>
</dbReference>
<reference evidence="11 12" key="1">
    <citation type="journal article" date="2018" name="Nat. Ecol. Evol.">
        <title>Shark genomes provide insights into elasmobranch evolution and the origin of vertebrates.</title>
        <authorList>
            <person name="Hara Y"/>
            <person name="Yamaguchi K"/>
            <person name="Onimaru K"/>
            <person name="Kadota M"/>
            <person name="Koyanagi M"/>
            <person name="Keeley SD"/>
            <person name="Tatsumi K"/>
            <person name="Tanaka K"/>
            <person name="Motone F"/>
            <person name="Kageyama Y"/>
            <person name="Nozu R"/>
            <person name="Adachi N"/>
            <person name="Nishimura O"/>
            <person name="Nakagawa R"/>
            <person name="Tanegashima C"/>
            <person name="Kiyatake I"/>
            <person name="Matsumoto R"/>
            <person name="Murakumo K"/>
            <person name="Nishida K"/>
            <person name="Terakita A"/>
            <person name="Kuratani S"/>
            <person name="Sato K"/>
            <person name="Hyodo S Kuraku.S."/>
        </authorList>
    </citation>
    <scope>NUCLEOTIDE SEQUENCE [LARGE SCALE GENOMIC DNA]</scope>
</reference>
<evidence type="ECO:0000259" key="9">
    <source>
        <dbReference type="PROSITE" id="PS50188"/>
    </source>
</evidence>
<dbReference type="EMBL" id="BFAA01005718">
    <property type="protein sequence ID" value="GCB66928.1"/>
    <property type="molecule type" value="Genomic_DNA"/>
</dbReference>
<dbReference type="OrthoDB" id="9986391at2759"/>
<accession>A0A401P1C6</accession>
<dbReference type="OMA" id="GTPIFIC"/>
<dbReference type="Proteomes" id="UP000288216">
    <property type="component" value="Unassembled WGS sequence"/>
</dbReference>
<dbReference type="InterPro" id="IPR036179">
    <property type="entry name" value="Ig-like_dom_sf"/>
</dbReference>
<dbReference type="InterPro" id="IPR013106">
    <property type="entry name" value="Ig_V-set"/>
</dbReference>
<keyword evidence="4" id="KW-0732">Signal</keyword>
<evidence type="ECO:0000313" key="11">
    <source>
        <dbReference type="EMBL" id="GCB66928.1"/>
    </source>
</evidence>
<dbReference type="SUPFAM" id="SSF49899">
    <property type="entry name" value="Concanavalin A-like lectins/glucanases"/>
    <property type="match status" value="1"/>
</dbReference>
<dbReference type="InterPro" id="IPR006574">
    <property type="entry name" value="PRY"/>
</dbReference>
<evidence type="ECO:0008006" key="13">
    <source>
        <dbReference type="Google" id="ProtNLM"/>
    </source>
</evidence>
<dbReference type="CDD" id="cd13733">
    <property type="entry name" value="SPRY_PRY_C-I_1"/>
    <property type="match status" value="1"/>
</dbReference>
<dbReference type="Pfam" id="PF13765">
    <property type="entry name" value="PRY"/>
    <property type="match status" value="1"/>
</dbReference>
<dbReference type="InterPro" id="IPR053896">
    <property type="entry name" value="BTN3A2-like_Ig-C"/>
</dbReference>
<dbReference type="PROSITE" id="PS50188">
    <property type="entry name" value="B302_SPRY"/>
    <property type="match status" value="1"/>
</dbReference>
<dbReference type="Pfam" id="PF07686">
    <property type="entry name" value="V-set"/>
    <property type="match status" value="1"/>
</dbReference>
<dbReference type="InterPro" id="IPR001870">
    <property type="entry name" value="B30.2/SPRY"/>
</dbReference>
<dbReference type="FunFam" id="2.60.40.10:FF:000088">
    <property type="entry name" value="Butyrophilin subfamily 1 member A1"/>
    <property type="match status" value="1"/>
</dbReference>
<keyword evidence="5 8" id="KW-1133">Transmembrane helix</keyword>
<dbReference type="Pfam" id="PF00622">
    <property type="entry name" value="SPRY"/>
    <property type="match status" value="1"/>
</dbReference>
<protein>
    <recommendedName>
        <fullName evidence="13">B30.2/SPRY domain-containing protein</fullName>
    </recommendedName>
</protein>
<dbReference type="Pfam" id="PF22705">
    <property type="entry name" value="C2-set_3"/>
    <property type="match status" value="1"/>
</dbReference>
<dbReference type="STRING" id="75743.A0A401P1C6"/>
<dbReference type="PANTHER" id="PTHR24103">
    <property type="entry name" value="E3 UBIQUITIN-PROTEIN LIGASE TRIM"/>
    <property type="match status" value="1"/>
</dbReference>
<dbReference type="SMART" id="SM00449">
    <property type="entry name" value="SPRY"/>
    <property type="match status" value="1"/>
</dbReference>
<evidence type="ECO:0000256" key="7">
    <source>
        <dbReference type="ARBA" id="ARBA00023319"/>
    </source>
</evidence>
<feature type="transmembrane region" description="Helical" evidence="8">
    <location>
        <begin position="65"/>
        <end position="83"/>
    </location>
</feature>
<evidence type="ECO:0000256" key="5">
    <source>
        <dbReference type="ARBA" id="ARBA00022989"/>
    </source>
</evidence>